<reference evidence="2 3" key="1">
    <citation type="submission" date="2023-10" db="EMBL/GenBank/DDBJ databases">
        <title>Rubellicoccus peritrichatus gen. nov., sp. nov., isolated from an algae of coral reef tank.</title>
        <authorList>
            <person name="Luo J."/>
        </authorList>
    </citation>
    <scope>NUCLEOTIDE SEQUENCE [LARGE SCALE GENOMIC DNA]</scope>
    <source>
        <strain evidence="2 3">CR14</strain>
    </source>
</reference>
<keyword evidence="3" id="KW-1185">Reference proteome</keyword>
<dbReference type="InterPro" id="IPR045584">
    <property type="entry name" value="Pilin-like"/>
</dbReference>
<accession>A0AAQ3LCM6</accession>
<dbReference type="Pfam" id="PF07963">
    <property type="entry name" value="N_methyl"/>
    <property type="match status" value="1"/>
</dbReference>
<dbReference type="KEGG" id="puo:RZN69_12820"/>
<dbReference type="SUPFAM" id="SSF54523">
    <property type="entry name" value="Pili subunits"/>
    <property type="match status" value="1"/>
</dbReference>
<dbReference type="AlphaFoldDB" id="A0AAQ3LCM6"/>
<protein>
    <submittedName>
        <fullName evidence="2">Prepilin-type N-terminal cleavage/methylation domain-containing protein</fullName>
    </submittedName>
</protein>
<dbReference type="RefSeq" id="WP_317831415.1">
    <property type="nucleotide sequence ID" value="NZ_CP136920.1"/>
</dbReference>
<keyword evidence="1" id="KW-1133">Transmembrane helix</keyword>
<organism evidence="2 3">
    <name type="scientific">Rubellicoccus peritrichatus</name>
    <dbReference type="NCBI Taxonomy" id="3080537"/>
    <lineage>
        <taxon>Bacteria</taxon>
        <taxon>Pseudomonadati</taxon>
        <taxon>Verrucomicrobiota</taxon>
        <taxon>Opitutia</taxon>
        <taxon>Puniceicoccales</taxon>
        <taxon>Cerasicoccaceae</taxon>
        <taxon>Rubellicoccus</taxon>
    </lineage>
</organism>
<evidence type="ECO:0000313" key="2">
    <source>
        <dbReference type="EMBL" id="WOO39499.1"/>
    </source>
</evidence>
<keyword evidence="1" id="KW-0472">Membrane</keyword>
<dbReference type="EMBL" id="CP136920">
    <property type="protein sequence ID" value="WOO39499.1"/>
    <property type="molecule type" value="Genomic_DNA"/>
</dbReference>
<evidence type="ECO:0000313" key="3">
    <source>
        <dbReference type="Proteomes" id="UP001304300"/>
    </source>
</evidence>
<sequence>MNHYTQSFSKRMKMRKGLTLVELLVVLVILVAVGGLLVPTISSSLSRSHVATCATSFPEVHNMVQRALLESSSLGTDFDSGIYTGGTDPVNNSTTTFTATEGGANGTGALTTDALTAGEVVSLAGLGITSVVDHAAAPNNVTFDIGGVQRVLATGDELITLTTGQADALFLPTADGEKYVWLGIGRDWSLLGNLAPEPPVHFGDTPGALPDQVHSRFGVVVEVFEDTVTPADSPPAEFKRISYCIDGDAFETADNHIEVYWQELNES</sequence>
<feature type="transmembrane region" description="Helical" evidence="1">
    <location>
        <begin position="20"/>
        <end position="38"/>
    </location>
</feature>
<dbReference type="InterPro" id="IPR012902">
    <property type="entry name" value="N_methyl_site"/>
</dbReference>
<name>A0AAQ3LCM6_9BACT</name>
<dbReference type="Proteomes" id="UP001304300">
    <property type="component" value="Chromosome"/>
</dbReference>
<dbReference type="NCBIfam" id="TIGR02532">
    <property type="entry name" value="IV_pilin_GFxxxE"/>
    <property type="match status" value="1"/>
</dbReference>
<evidence type="ECO:0000256" key="1">
    <source>
        <dbReference type="SAM" id="Phobius"/>
    </source>
</evidence>
<dbReference type="PROSITE" id="PS00409">
    <property type="entry name" value="PROKAR_NTER_METHYL"/>
    <property type="match status" value="1"/>
</dbReference>
<keyword evidence="1" id="KW-0812">Transmembrane</keyword>
<proteinExistence type="predicted"/>
<gene>
    <name evidence="2" type="ORF">RZN69_12820</name>
</gene>
<dbReference type="Gene3D" id="3.30.700.10">
    <property type="entry name" value="Glycoprotein, Type 4 Pilin"/>
    <property type="match status" value="1"/>
</dbReference>